<dbReference type="InterPro" id="IPR003695">
    <property type="entry name" value="Ppx_GppA_N"/>
</dbReference>
<dbReference type="SUPFAM" id="SSF53067">
    <property type="entry name" value="Actin-like ATPase domain"/>
    <property type="match status" value="2"/>
</dbReference>
<dbReference type="FunFam" id="3.30.420.40:FF:000023">
    <property type="entry name" value="Guanosine-5'-triphosphate,3'-diphosphate pyrophosphatase"/>
    <property type="match status" value="1"/>
</dbReference>
<organism evidence="1 2">
    <name type="scientific">Nelumbo nucifera</name>
    <name type="common">Sacred lotus</name>
    <dbReference type="NCBI Taxonomy" id="4432"/>
    <lineage>
        <taxon>Eukaryota</taxon>
        <taxon>Viridiplantae</taxon>
        <taxon>Streptophyta</taxon>
        <taxon>Embryophyta</taxon>
        <taxon>Tracheophyta</taxon>
        <taxon>Spermatophyta</taxon>
        <taxon>Magnoliopsida</taxon>
        <taxon>Proteales</taxon>
        <taxon>Nelumbonaceae</taxon>
        <taxon>Nelumbo</taxon>
    </lineage>
</organism>
<dbReference type="OMA" id="RISEGCY"/>
<dbReference type="InterPro" id="IPR048950">
    <property type="entry name" value="Ppx_GppA_C"/>
</dbReference>
<proteinExistence type="predicted"/>
<protein>
    <submittedName>
        <fullName evidence="2">Uncharacterized protein LOC104605130 isoform X1</fullName>
    </submittedName>
</protein>
<dbReference type="SUPFAM" id="SSF109604">
    <property type="entry name" value="HD-domain/PDEase-like"/>
    <property type="match status" value="1"/>
</dbReference>
<dbReference type="Pfam" id="PF02541">
    <property type="entry name" value="Ppx-GppA"/>
    <property type="match status" value="1"/>
</dbReference>
<dbReference type="CDD" id="cd24006">
    <property type="entry name" value="ASKHA_NBD_PPX_GppA"/>
    <property type="match status" value="1"/>
</dbReference>
<accession>A0A1U8AL56</accession>
<evidence type="ECO:0000313" key="1">
    <source>
        <dbReference type="Proteomes" id="UP000189703"/>
    </source>
</evidence>
<dbReference type="Gene3D" id="3.30.420.150">
    <property type="entry name" value="Exopolyphosphatase. Domain 2"/>
    <property type="match status" value="1"/>
</dbReference>
<dbReference type="Gene3D" id="3.30.420.40">
    <property type="match status" value="1"/>
</dbReference>
<dbReference type="RefSeq" id="XP_010268056.1">
    <property type="nucleotide sequence ID" value="XM_010269754.2"/>
</dbReference>
<dbReference type="FunCoup" id="A0A1U8AL56">
    <property type="interactions" value="2"/>
</dbReference>
<dbReference type="Gene3D" id="1.10.3210.10">
    <property type="entry name" value="Hypothetical protein af1432"/>
    <property type="match status" value="1"/>
</dbReference>
<dbReference type="OrthoDB" id="2014654at2759"/>
<dbReference type="KEGG" id="nnu:104605130"/>
<evidence type="ECO:0000313" key="2">
    <source>
        <dbReference type="RefSeq" id="XP_010268056.1"/>
    </source>
</evidence>
<sequence length="567" mass="63584">MAIDLPNPMNSSKVLAAVDMGTNSFKMFVVRAEPSGKFLAIDRLKEPVVLGQGMLAGGGTISLDAQRRAITALQKFGQVFQRQKVDQTRIVATSAVREAANRGEFLSRVREELGFEVDVLSGEEEARLVYLGVLQFLTVYDKNVLTVDIGGGSTEFVIGKQGKVIFGTSLKLGHVSLTEAFIRNDKIVDMQNHIRSVLRQSGLVEKVREIGFEIAIGSSGTIRSIEKAVFLGYARDLMNAVTSFGEFRRDWKFRKDELRDVVKRLVSPDKGGEEEEARRVGFFKRRSEYILAGAVLLLEIFEILSIDEMAVSGYALGEGVIAEILSRTCQGYNVRVNARWRSVVHLATRFNSEKKMKMAACCACIAKEIFEGLRLSADPAAQQCISLDEKDLEYLEAACLLHNIGMFVGKKGYHKQSYHIIKNGEHLHGYNADEVELIALLARYHRKKFPKLGHASLQDFPKEVKQKFRILCAIIRISVAVQQCQWMTFQRLETSNSDEGFKLVSVSTLSHLGIKLSLAYVNEIFPPLMLLHFFLAFIIVWSLVLFSTELKCWMSNFHPLIASIVLK</sequence>
<dbReference type="GO" id="GO:0016462">
    <property type="term" value="F:pyrophosphatase activity"/>
    <property type="evidence" value="ECO:0000318"/>
    <property type="project" value="GO_Central"/>
</dbReference>
<dbReference type="STRING" id="4432.A0A1U8AL56"/>
<dbReference type="Proteomes" id="UP000189703">
    <property type="component" value="Unplaced"/>
</dbReference>
<dbReference type="InterPro" id="IPR050273">
    <property type="entry name" value="GppA/Ppx_hydrolase"/>
</dbReference>
<dbReference type="PANTHER" id="PTHR30005">
    <property type="entry name" value="EXOPOLYPHOSPHATASE"/>
    <property type="match status" value="1"/>
</dbReference>
<name>A0A1U8AL56_NELNU</name>
<dbReference type="InterPro" id="IPR043129">
    <property type="entry name" value="ATPase_NBD"/>
</dbReference>
<reference evidence="2" key="1">
    <citation type="submission" date="2025-08" db="UniProtKB">
        <authorList>
            <consortium name="RefSeq"/>
        </authorList>
    </citation>
    <scope>IDENTIFICATION</scope>
</reference>
<dbReference type="GeneID" id="104605130"/>
<dbReference type="PANTHER" id="PTHR30005:SF0">
    <property type="entry name" value="RETROGRADE REGULATION PROTEIN 2"/>
    <property type="match status" value="1"/>
</dbReference>
<keyword evidence="1" id="KW-1185">Reference proteome</keyword>
<dbReference type="Pfam" id="PF21447">
    <property type="entry name" value="Ppx-GppA_III"/>
    <property type="match status" value="1"/>
</dbReference>
<dbReference type="eggNOG" id="KOG4197">
    <property type="taxonomic scope" value="Eukaryota"/>
</dbReference>
<gene>
    <name evidence="2" type="primary">LOC104605130</name>
</gene>
<dbReference type="AlphaFoldDB" id="A0A1U8AL56"/>